<evidence type="ECO:0000313" key="2">
    <source>
        <dbReference type="EMBL" id="NYF39864.1"/>
    </source>
</evidence>
<protein>
    <submittedName>
        <fullName evidence="2">Uncharacterized membrane protein YhaH (DUF805 family)</fullName>
    </submittedName>
</protein>
<reference evidence="2 3" key="1">
    <citation type="submission" date="2020-07" db="EMBL/GenBank/DDBJ databases">
        <title>Sequencing the genomes of 1000 actinobacteria strains.</title>
        <authorList>
            <person name="Klenk H.-P."/>
        </authorList>
    </citation>
    <scope>NUCLEOTIDE SEQUENCE [LARGE SCALE GENOMIC DNA]</scope>
    <source>
        <strain evidence="2 3">DSM 45763</strain>
    </source>
</reference>
<comment type="caution">
    <text evidence="2">The sequence shown here is derived from an EMBL/GenBank/DDBJ whole genome shotgun (WGS) entry which is preliminary data.</text>
</comment>
<keyword evidence="1" id="KW-0812">Transmembrane</keyword>
<dbReference type="AlphaFoldDB" id="A0A852UXS7"/>
<dbReference type="RefSeq" id="WP_312873151.1">
    <property type="nucleotide sequence ID" value="NZ_CP192034.1"/>
</dbReference>
<evidence type="ECO:0000256" key="1">
    <source>
        <dbReference type="SAM" id="Phobius"/>
    </source>
</evidence>
<keyword evidence="1" id="KW-0472">Membrane</keyword>
<dbReference type="Proteomes" id="UP000576393">
    <property type="component" value="Unassembled WGS sequence"/>
</dbReference>
<feature type="transmembrane region" description="Helical" evidence="1">
    <location>
        <begin position="94"/>
        <end position="117"/>
    </location>
</feature>
<proteinExistence type="predicted"/>
<feature type="transmembrane region" description="Helical" evidence="1">
    <location>
        <begin position="226"/>
        <end position="246"/>
    </location>
</feature>
<accession>A0A852UXS7</accession>
<evidence type="ECO:0000313" key="3">
    <source>
        <dbReference type="Proteomes" id="UP000576393"/>
    </source>
</evidence>
<keyword evidence="3" id="KW-1185">Reference proteome</keyword>
<feature type="transmembrane region" description="Helical" evidence="1">
    <location>
        <begin position="188"/>
        <end position="219"/>
    </location>
</feature>
<name>A0A852UXS7_9ACTN</name>
<organism evidence="2 3">
    <name type="scientific">Streptosporangium sandarakinum</name>
    <dbReference type="NCBI Taxonomy" id="1260955"/>
    <lineage>
        <taxon>Bacteria</taxon>
        <taxon>Bacillati</taxon>
        <taxon>Actinomycetota</taxon>
        <taxon>Actinomycetes</taxon>
        <taxon>Streptosporangiales</taxon>
        <taxon>Streptosporangiaceae</taxon>
        <taxon>Streptosporangium</taxon>
    </lineage>
</organism>
<gene>
    <name evidence="2" type="ORF">HDA43_002023</name>
</gene>
<feature type="transmembrane region" description="Helical" evidence="1">
    <location>
        <begin position="148"/>
        <end position="168"/>
    </location>
</feature>
<dbReference type="EMBL" id="JACCCO010000001">
    <property type="protein sequence ID" value="NYF39864.1"/>
    <property type="molecule type" value="Genomic_DNA"/>
</dbReference>
<feature type="transmembrane region" description="Helical" evidence="1">
    <location>
        <begin position="36"/>
        <end position="55"/>
    </location>
</feature>
<sequence>MGGRVRRYRRFLRDTGAWARGRLPRGVAGGVRRHRWFLGVLGLGAALRVVTVLGYRPALWFPDSYTYVVTAIKPRPDLVRPAGYSMFLRLFEPFHSFALVASVQHLLGLLVGVLVYLTARRLGAPGWAAVLASVPPLLDAYQIELEHLLVSDTLFATLVMSAVCLAVSRATGPVSPGSSAPSRTVGLVAAGGIGLLAAAATLTRTVGLPLVALFAAWLVYRARGRVLAAGVMIAAALVPIAGYALWFHTSHQRFGLVGANGVFLYGKTMTFADCAVMRPPPDLAVLCDPRPPAARPPAQEYVWSKDSPLVRLPGITFTEENDALAGRFASLAITRQPLDYLGSVLSELARSFTPDRPVYPDAEVYGYYEFPATPPPPPGRYPATVGAEFARRYERGPIDVRIAEPYAGWMRAYQSVARLPGTVVLVIVLVPPVTAAVRRLRRGPAGRSWRFRRGPAGVSGGPAGAGPAAWPLPWATAVLLLVMPPAVAEFDYRYVLPAVPAACLAAAFMASKPSLHNIPRNVRI</sequence>
<keyword evidence="1" id="KW-1133">Transmembrane helix</keyword>